<evidence type="ECO:0000256" key="3">
    <source>
        <dbReference type="SAM" id="SignalP"/>
    </source>
</evidence>
<sequence>LITYIFLLGAISSSLAIKPAAPKHWVWKPNTQYVYKYNATIKTGKEPLQEAAFESHLTANLNIVPYSDDYLYFWFDSVHSDDIAVAALENSSFFVKYNDNNTISGIFVHPEELTYITNIKKSIASVWQISYDSRYSYDMAEFGIYGPENVQYTVVDEPDTVFIHKHQKNLIDRSYAYNYGFVNHKFIYMPEFIYEQPLSCDSSKYYEFHKEKQHFDKVVSTGGIYFYPFKAKSFTMFVHVTQIFNLTKELQHQKYSHPNIGQYRFIPNLQYSYEAFEQSEKIVEPKTFEILKSHLSHSVKYFGQNHIDGKFDSTSNIFTNFEIILNLLKQFSTKNIQDFYNSLESDSGFESEFKLFQKLVPFVGTESSAIFIRDTVKGVQVKENVAIEWLDCFVQYLQHPNTALVEELADFLNWKNTVSHKVYKSALLSFATLLNRVHGHFQYFTPTGEDHTPYVYEQSSDYSTVDFHVHLSQLDKYIKHFFDLLKNSNVYEDQLLYIHCFKNIGVQKAIEYIEPIIKGELDYIPYLDRHIRLQA</sequence>
<name>A0A1B6EX74_9HEMI</name>
<evidence type="ECO:0000259" key="4">
    <source>
        <dbReference type="PROSITE" id="PS51211"/>
    </source>
</evidence>
<evidence type="ECO:0000313" key="5">
    <source>
        <dbReference type="EMBL" id="JAS42401.1"/>
    </source>
</evidence>
<dbReference type="PANTHER" id="PTHR23345">
    <property type="entry name" value="VITELLOGENIN-RELATED"/>
    <property type="match status" value="1"/>
</dbReference>
<organism evidence="5">
    <name type="scientific">Cuerna arida</name>
    <dbReference type="NCBI Taxonomy" id="1464854"/>
    <lineage>
        <taxon>Eukaryota</taxon>
        <taxon>Metazoa</taxon>
        <taxon>Ecdysozoa</taxon>
        <taxon>Arthropoda</taxon>
        <taxon>Hexapoda</taxon>
        <taxon>Insecta</taxon>
        <taxon>Pterygota</taxon>
        <taxon>Neoptera</taxon>
        <taxon>Paraneoptera</taxon>
        <taxon>Hemiptera</taxon>
        <taxon>Auchenorrhyncha</taxon>
        <taxon>Membracoidea</taxon>
        <taxon>Cicadellidae</taxon>
        <taxon>Cicadellinae</taxon>
        <taxon>Proconiini</taxon>
        <taxon>Cuerna</taxon>
    </lineage>
</organism>
<dbReference type="SUPFAM" id="SSF56968">
    <property type="entry name" value="Lipovitellin-phosvitin complex, beta-sheet shell regions"/>
    <property type="match status" value="1"/>
</dbReference>
<gene>
    <name evidence="5" type="ORF">g.25326</name>
</gene>
<feature type="chain" id="PRO_5008582539" description="Vitellogenin domain-containing protein" evidence="3">
    <location>
        <begin position="17"/>
        <end position="535"/>
    </location>
</feature>
<dbReference type="Gene3D" id="2.30.230.10">
    <property type="entry name" value="Lipovitellin, beta-sheet shell regions, chain A"/>
    <property type="match status" value="1"/>
</dbReference>
<dbReference type="PANTHER" id="PTHR23345:SF33">
    <property type="entry name" value="CROSSVEINLESS D"/>
    <property type="match status" value="1"/>
</dbReference>
<proteinExistence type="predicted"/>
<evidence type="ECO:0000256" key="1">
    <source>
        <dbReference type="ARBA" id="ARBA00022729"/>
    </source>
</evidence>
<dbReference type="InterPro" id="IPR001747">
    <property type="entry name" value="Vitellogenin_N"/>
</dbReference>
<comment type="caution">
    <text evidence="2">Lacks conserved residue(s) required for the propagation of feature annotation.</text>
</comment>
<feature type="non-terminal residue" evidence="5">
    <location>
        <position position="535"/>
    </location>
</feature>
<feature type="signal peptide" evidence="3">
    <location>
        <begin position="1"/>
        <end position="16"/>
    </location>
</feature>
<reference evidence="5" key="1">
    <citation type="submission" date="2015-11" db="EMBL/GenBank/DDBJ databases">
        <title>De novo transcriptome assembly of four potential Pierce s Disease insect vectors from Arizona vineyards.</title>
        <authorList>
            <person name="Tassone E.E."/>
        </authorList>
    </citation>
    <scope>NUCLEOTIDE SEQUENCE</scope>
</reference>
<dbReference type="InterPro" id="IPR015816">
    <property type="entry name" value="Vitellinogen_b-sht_N"/>
</dbReference>
<dbReference type="PROSITE" id="PS51211">
    <property type="entry name" value="VITELLOGENIN"/>
    <property type="match status" value="1"/>
</dbReference>
<dbReference type="InterPro" id="IPR015819">
    <property type="entry name" value="Lipid_transp_b-sht_shell"/>
</dbReference>
<dbReference type="SMART" id="SM00638">
    <property type="entry name" value="LPD_N"/>
    <property type="match status" value="1"/>
</dbReference>
<feature type="non-terminal residue" evidence="5">
    <location>
        <position position="1"/>
    </location>
</feature>
<evidence type="ECO:0000256" key="2">
    <source>
        <dbReference type="PROSITE-ProRule" id="PRU00557"/>
    </source>
</evidence>
<dbReference type="InterPro" id="IPR011030">
    <property type="entry name" value="Lipovitellin_superhlx_dom"/>
</dbReference>
<dbReference type="Pfam" id="PF01347">
    <property type="entry name" value="Vitellogenin_N"/>
    <property type="match status" value="1"/>
</dbReference>
<accession>A0A1B6EX74</accession>
<keyword evidence="1 3" id="KW-0732">Signal</keyword>
<dbReference type="GO" id="GO:0005319">
    <property type="term" value="F:lipid transporter activity"/>
    <property type="evidence" value="ECO:0007669"/>
    <property type="project" value="InterPro"/>
</dbReference>
<dbReference type="SUPFAM" id="SSF48431">
    <property type="entry name" value="Lipovitellin-phosvitin complex, superhelical domain"/>
    <property type="match status" value="1"/>
</dbReference>
<dbReference type="Gene3D" id="1.25.10.20">
    <property type="entry name" value="Vitellinogen, superhelical"/>
    <property type="match status" value="1"/>
</dbReference>
<protein>
    <recommendedName>
        <fullName evidence="4">Vitellogenin domain-containing protein</fullName>
    </recommendedName>
</protein>
<feature type="domain" description="Vitellogenin" evidence="4">
    <location>
        <begin position="27"/>
        <end position="535"/>
    </location>
</feature>
<dbReference type="EMBL" id="GECZ01027368">
    <property type="protein sequence ID" value="JAS42401.1"/>
    <property type="molecule type" value="Transcribed_RNA"/>
</dbReference>
<dbReference type="InterPro" id="IPR050733">
    <property type="entry name" value="Vitellogenin/Apolipophorin"/>
</dbReference>
<dbReference type="AlphaFoldDB" id="A0A1B6EX74"/>